<gene>
    <name evidence="2" type="ORF">SAMN02910350_00080</name>
</gene>
<proteinExistence type="predicted"/>
<dbReference type="InterPro" id="IPR014869">
    <property type="entry name" value="GT-D"/>
</dbReference>
<sequence>MKKVYIFGRGVGYSYLKKCLVNDIEIKAFIDNYAQEQVDVDGIPIINEQSICGDYDYVIVSIMSFNPIRQELIESGVPAEKIICFFDEKDAENPTNDVVIDSSKWKAELNWKYTQEVVKPTLYNLPYETNADSLLEKKEIPYVMTEEETIQEVLGAKKSLVRYGDGEFEMMLNRLRLRYQNVDEKLAARLREIINSNDSRILIAIADNYGNLSKYTDVAANGIRQYLAPSVRAAHMEILDVSKKYGNAYVSRPYFIYKDKNPEVIRKKFNLIKKIWQNQDVIIVEGIHTRFGVGNDLLENARSIKRILVPDKDAFKKYDEILAVAKEHAANHLTIGIVGPTAAVLAYDLAKEGHWALDIGQLDTEYEWFLRGAEERCDVPYKTVSEYVDKKDYEEMPAELWEKYSGEIIARIEA</sequence>
<dbReference type="AlphaFoldDB" id="A0A1G5RRP3"/>
<protein>
    <submittedName>
        <fullName evidence="2">Glycosyltransferase, SP_1767 family</fullName>
    </submittedName>
</protein>
<dbReference type="Gene3D" id="3.40.50.720">
    <property type="entry name" value="NAD(P)-binding Rossmann-like Domain"/>
    <property type="match status" value="1"/>
</dbReference>
<name>A0A1G5RRP3_PSEXY</name>
<dbReference type="Pfam" id="PF08759">
    <property type="entry name" value="GT-D"/>
    <property type="match status" value="1"/>
</dbReference>
<dbReference type="RefSeq" id="WP_090160466.1">
    <property type="nucleotide sequence ID" value="NZ_FMWK01000001.1"/>
</dbReference>
<dbReference type="Proteomes" id="UP000199428">
    <property type="component" value="Unassembled WGS sequence"/>
</dbReference>
<reference evidence="2 3" key="1">
    <citation type="submission" date="2016-10" db="EMBL/GenBank/DDBJ databases">
        <authorList>
            <person name="de Groot N.N."/>
        </authorList>
    </citation>
    <scope>NUCLEOTIDE SEQUENCE [LARGE SCALE GENOMIC DNA]</scope>
    <source>
        <strain evidence="2 3">DSM 10317</strain>
    </source>
</reference>
<evidence type="ECO:0000259" key="1">
    <source>
        <dbReference type="Pfam" id="PF08759"/>
    </source>
</evidence>
<keyword evidence="2" id="KW-0808">Transferase</keyword>
<accession>A0A1G5RRP3</accession>
<dbReference type="EMBL" id="FMWK01000001">
    <property type="protein sequence ID" value="SCZ76101.1"/>
    <property type="molecule type" value="Genomic_DNA"/>
</dbReference>
<evidence type="ECO:0000313" key="2">
    <source>
        <dbReference type="EMBL" id="SCZ76101.1"/>
    </source>
</evidence>
<organism evidence="2 3">
    <name type="scientific">Pseudobutyrivibrio xylanivorans</name>
    <dbReference type="NCBI Taxonomy" id="185007"/>
    <lineage>
        <taxon>Bacteria</taxon>
        <taxon>Bacillati</taxon>
        <taxon>Bacillota</taxon>
        <taxon>Clostridia</taxon>
        <taxon>Lachnospirales</taxon>
        <taxon>Lachnospiraceae</taxon>
        <taxon>Pseudobutyrivibrio</taxon>
    </lineage>
</organism>
<dbReference type="GO" id="GO:0016740">
    <property type="term" value="F:transferase activity"/>
    <property type="evidence" value="ECO:0007669"/>
    <property type="project" value="UniProtKB-KW"/>
</dbReference>
<feature type="domain" description="Glycosyltransferase GT-D fold" evidence="1">
    <location>
        <begin position="161"/>
        <end position="386"/>
    </location>
</feature>
<evidence type="ECO:0000313" key="3">
    <source>
        <dbReference type="Proteomes" id="UP000199428"/>
    </source>
</evidence>